<dbReference type="RefSeq" id="XP_028144600.1">
    <property type="nucleotide sequence ID" value="XM_028288799.1"/>
</dbReference>
<organism evidence="2">
    <name type="scientific">Diabrotica virgifera virgifera</name>
    <name type="common">western corn rootworm</name>
    <dbReference type="NCBI Taxonomy" id="50390"/>
    <lineage>
        <taxon>Eukaryota</taxon>
        <taxon>Metazoa</taxon>
        <taxon>Ecdysozoa</taxon>
        <taxon>Arthropoda</taxon>
        <taxon>Hexapoda</taxon>
        <taxon>Insecta</taxon>
        <taxon>Pterygota</taxon>
        <taxon>Neoptera</taxon>
        <taxon>Endopterygota</taxon>
        <taxon>Coleoptera</taxon>
        <taxon>Polyphaga</taxon>
        <taxon>Cucujiformia</taxon>
        <taxon>Chrysomeloidea</taxon>
        <taxon>Chrysomelidae</taxon>
        <taxon>Galerucinae</taxon>
        <taxon>Diabroticina</taxon>
        <taxon>Diabroticites</taxon>
        <taxon>Diabrotica</taxon>
    </lineage>
</organism>
<name>A0A6P7GLF1_DIAVI</name>
<feature type="region of interest" description="Disordered" evidence="1">
    <location>
        <begin position="481"/>
        <end position="508"/>
    </location>
</feature>
<reference evidence="2" key="1">
    <citation type="submission" date="2025-08" db="UniProtKB">
        <authorList>
            <consortium name="RefSeq"/>
        </authorList>
    </citation>
    <scope>IDENTIFICATION</scope>
    <source>
        <tissue evidence="2">Whole insect</tissue>
    </source>
</reference>
<dbReference type="AlphaFoldDB" id="A0A6P7GLF1"/>
<evidence type="ECO:0000313" key="2">
    <source>
        <dbReference type="RefSeq" id="XP_028144600.1"/>
    </source>
</evidence>
<feature type="compositionally biased region" description="Pro residues" evidence="1">
    <location>
        <begin position="220"/>
        <end position="235"/>
    </location>
</feature>
<accession>A0A6P7GLF1</accession>
<feature type="compositionally biased region" description="Basic and acidic residues" evidence="1">
    <location>
        <begin position="493"/>
        <end position="508"/>
    </location>
</feature>
<evidence type="ECO:0000256" key="1">
    <source>
        <dbReference type="SAM" id="MobiDB-lite"/>
    </source>
</evidence>
<feature type="region of interest" description="Disordered" evidence="1">
    <location>
        <begin position="551"/>
        <end position="587"/>
    </location>
</feature>
<feature type="region of interest" description="Disordered" evidence="1">
    <location>
        <begin position="81"/>
        <end position="101"/>
    </location>
</feature>
<feature type="compositionally biased region" description="Low complexity" evidence="1">
    <location>
        <begin position="565"/>
        <end position="587"/>
    </location>
</feature>
<proteinExistence type="predicted"/>
<feature type="region of interest" description="Disordered" evidence="1">
    <location>
        <begin position="1034"/>
        <end position="1058"/>
    </location>
</feature>
<dbReference type="InParanoid" id="A0A6P7GLF1"/>
<protein>
    <submittedName>
        <fullName evidence="2">Uncharacterized protein LOC114338213</fullName>
    </submittedName>
</protein>
<sequence length="1058" mass="111301">MEALLYARGSLIVRHDTAGRQPKSNGTTISVAIICMFITWQQVAAVVNNNPLKVEKQNESSAETTDANKSSSTIEVVDSVAEASEESGNRREASLGDKYGVPLPGGVPGDSYLPVEPSNPNLPIPVYGVPDGSANNVVYPAPPPDIPPTIALPSLGFGLSPLGNTYGPPKVNFLPPSNSYGPPNNNFIPPGPPISTYGPPSVSHGPINNNFGPPINTFGPPRPSFGPGRPKPQYGPPRFQYGPPGKPIPSNVKFGFKPPYKNFGGPKYPSKPFGTYGPPVGYFKDNYNPIKFTSSYNGNNIISNEGSFGGGGGLNNKYGVPKLEIDLSGVISSQYGVPNVGHTNHGGVNLISTQYGVPDNDILGGPKPQYGPPQPSSHPQPPHPGAPAPPTPPDIKYDGWQPIPGLISRKPTPVYGAPAGDQHIETDLSYNKDLSPPPINTHIEHQSNSHASVANLELESSYGPPPQKALSDSYGAPLNTVTGSGGVVSASGEEAHGHGQHDLSHHDHQSNVNIGFSALGLNGQNVNTVKSIGYEIFPNGAATILGGQPSGSYKPPVQSGNSYASGHSYSTSFGSSQHSHGSFSSHRGSGYKGLSFSSSGIGLIPPSGIYGAPSGSYGTPLFSGPKLGPPKHSNAGFLTNTFGSNGHSAISYQNVNHGTSSGTTSYHAPLNIVDGSYNQHQTGQLQGGNLYSSSQSHGSSQFSGGNEIVSLDYSHPGITIDLTSGGQGQTNYNGPYDCKSQSLPSLSYGVPSANSYTAALSSLTTNIGTGHGSSSVTTTYGAPESLPVPQAQIGIKPVYGVPDLTISQSQKVNTEIRANSLEHESQDAQGKTYGKSVAASFGPNSELIQSESIDFNNIPLQGSLGSYTLQIQSSDGSQAQVPHGQVLNDGLLQSILAAIEQPKGSNAGQPIIQLQKSLEQQQFVTNDTISSVVEQLTDDEIRQGTQLAKDEIVKTSELAEEGIHYSVPTNEDTEPDTEIQYSSPNQYIITATDDNQLISEPKPIETNEVSDTEPETPVFDNSRIALYFSNNQRLKKETQEASVGELKEESKESETVQI</sequence>
<feature type="region of interest" description="Disordered" evidence="1">
    <location>
        <begin position="351"/>
        <end position="449"/>
    </location>
</feature>
<feature type="compositionally biased region" description="Pro residues" evidence="1">
    <location>
        <begin position="369"/>
        <end position="393"/>
    </location>
</feature>
<gene>
    <name evidence="2" type="primary">LOC114338213</name>
</gene>
<feature type="region of interest" description="Disordered" evidence="1">
    <location>
        <begin position="216"/>
        <end position="235"/>
    </location>
</feature>
<dbReference type="OrthoDB" id="8197069at2759"/>